<dbReference type="PANTHER" id="PTHR30514:SF21">
    <property type="entry name" value="RPIR-FAMILY TRANSCRIPTIONAL REGULATOR"/>
    <property type="match status" value="1"/>
</dbReference>
<dbReference type="SUPFAM" id="SSF53697">
    <property type="entry name" value="SIS domain"/>
    <property type="match status" value="1"/>
</dbReference>
<dbReference type="GO" id="GO:1901135">
    <property type="term" value="P:carbohydrate derivative metabolic process"/>
    <property type="evidence" value="ECO:0007669"/>
    <property type="project" value="InterPro"/>
</dbReference>
<dbReference type="PROSITE" id="PS51464">
    <property type="entry name" value="SIS"/>
    <property type="match status" value="1"/>
</dbReference>
<feature type="domain" description="SIS" evidence="5">
    <location>
        <begin position="111"/>
        <end position="249"/>
    </location>
</feature>
<dbReference type="InterPro" id="IPR001347">
    <property type="entry name" value="SIS_dom"/>
</dbReference>
<dbReference type="InterPro" id="IPR047640">
    <property type="entry name" value="RpiR-like"/>
</dbReference>
<dbReference type="GO" id="GO:0097367">
    <property type="term" value="F:carbohydrate derivative binding"/>
    <property type="evidence" value="ECO:0007669"/>
    <property type="project" value="InterPro"/>
</dbReference>
<dbReference type="InterPro" id="IPR009057">
    <property type="entry name" value="Homeodomain-like_sf"/>
</dbReference>
<dbReference type="InterPro" id="IPR000281">
    <property type="entry name" value="HTH_RpiR"/>
</dbReference>
<proteinExistence type="predicted"/>
<protein>
    <submittedName>
        <fullName evidence="6">MurR/RpiR family transcriptional regulator</fullName>
    </submittedName>
</protein>
<organism evidence="6 7">
    <name type="scientific">Faecalicoccus pleomorphus</name>
    <dbReference type="NCBI Taxonomy" id="1323"/>
    <lineage>
        <taxon>Bacteria</taxon>
        <taxon>Bacillati</taxon>
        <taxon>Bacillota</taxon>
        <taxon>Erysipelotrichia</taxon>
        <taxon>Erysipelotrichales</taxon>
        <taxon>Erysipelotrichaceae</taxon>
        <taxon>Faecalicoccus</taxon>
    </lineage>
</organism>
<name>A0A7X9NGM8_9FIRM</name>
<evidence type="ECO:0000256" key="1">
    <source>
        <dbReference type="ARBA" id="ARBA00023015"/>
    </source>
</evidence>
<dbReference type="CDD" id="cd05013">
    <property type="entry name" value="SIS_RpiR"/>
    <property type="match status" value="1"/>
</dbReference>
<feature type="domain" description="HTH rpiR-type" evidence="4">
    <location>
        <begin position="1"/>
        <end position="76"/>
    </location>
</feature>
<evidence type="ECO:0000256" key="2">
    <source>
        <dbReference type="ARBA" id="ARBA00023125"/>
    </source>
</evidence>
<dbReference type="InterPro" id="IPR036388">
    <property type="entry name" value="WH-like_DNA-bd_sf"/>
</dbReference>
<keyword evidence="3" id="KW-0804">Transcription</keyword>
<keyword evidence="2" id="KW-0238">DNA-binding</keyword>
<dbReference type="Pfam" id="PF01380">
    <property type="entry name" value="SIS"/>
    <property type="match status" value="1"/>
</dbReference>
<dbReference type="GO" id="GO:0003677">
    <property type="term" value="F:DNA binding"/>
    <property type="evidence" value="ECO:0007669"/>
    <property type="project" value="UniProtKB-KW"/>
</dbReference>
<dbReference type="AlphaFoldDB" id="A0A7X9NGM8"/>
<accession>A0A7X9NGM8</accession>
<keyword evidence="1" id="KW-0805">Transcription regulation</keyword>
<dbReference type="PANTHER" id="PTHR30514">
    <property type="entry name" value="GLUCOKINASE"/>
    <property type="match status" value="1"/>
</dbReference>
<comment type="caution">
    <text evidence="6">The sequence shown here is derived from an EMBL/GenBank/DDBJ whole genome shotgun (WGS) entry which is preliminary data.</text>
</comment>
<evidence type="ECO:0000313" key="7">
    <source>
        <dbReference type="Proteomes" id="UP000540014"/>
    </source>
</evidence>
<dbReference type="GO" id="GO:0003700">
    <property type="term" value="F:DNA-binding transcription factor activity"/>
    <property type="evidence" value="ECO:0007669"/>
    <property type="project" value="InterPro"/>
</dbReference>
<dbReference type="Gene3D" id="1.10.10.10">
    <property type="entry name" value="Winged helix-like DNA-binding domain superfamily/Winged helix DNA-binding domain"/>
    <property type="match status" value="1"/>
</dbReference>
<evidence type="ECO:0000259" key="5">
    <source>
        <dbReference type="PROSITE" id="PS51464"/>
    </source>
</evidence>
<dbReference type="SUPFAM" id="SSF46689">
    <property type="entry name" value="Homeodomain-like"/>
    <property type="match status" value="1"/>
</dbReference>
<dbReference type="Proteomes" id="UP000540014">
    <property type="component" value="Unassembled WGS sequence"/>
</dbReference>
<dbReference type="InterPro" id="IPR035472">
    <property type="entry name" value="RpiR-like_SIS"/>
</dbReference>
<evidence type="ECO:0000256" key="3">
    <source>
        <dbReference type="ARBA" id="ARBA00023163"/>
    </source>
</evidence>
<evidence type="ECO:0000313" key="6">
    <source>
        <dbReference type="EMBL" id="NME43917.1"/>
    </source>
</evidence>
<sequence length="249" mass="28550">MFIQVDKEIYEKLSEVERSVIHFLNQNEEKIPYMSITNIADKTFTSQSTVSRAIQKCGFQGISQLRYEILQQDQFKNRHESGYEMNNILSKSYRECTKTIDSISPISMLDTIQLIKEAKNIFIYARGFTALIAEEFQMYLQLLGYNAIIVKDVKWMENTKYIVKENDLVFIISVRNSTPELSSSARIAKQIGAKVITCCCKNPNGLEQYSDIVIPGHSEQIMKASGLTVYSRIPLLIITRTIIEYLGND</sequence>
<dbReference type="RefSeq" id="WP_168964893.1">
    <property type="nucleotide sequence ID" value="NZ_JABAFR010000006.1"/>
</dbReference>
<dbReference type="EMBL" id="JABAFR010000006">
    <property type="protein sequence ID" value="NME43917.1"/>
    <property type="molecule type" value="Genomic_DNA"/>
</dbReference>
<dbReference type="PROSITE" id="PS51071">
    <property type="entry name" value="HTH_RPIR"/>
    <property type="match status" value="1"/>
</dbReference>
<dbReference type="InterPro" id="IPR046348">
    <property type="entry name" value="SIS_dom_sf"/>
</dbReference>
<dbReference type="Pfam" id="PF01418">
    <property type="entry name" value="HTH_6"/>
    <property type="match status" value="1"/>
</dbReference>
<evidence type="ECO:0000259" key="4">
    <source>
        <dbReference type="PROSITE" id="PS51071"/>
    </source>
</evidence>
<gene>
    <name evidence="6" type="ORF">HF861_03345</name>
</gene>
<dbReference type="Gene3D" id="3.40.50.10490">
    <property type="entry name" value="Glucose-6-phosphate isomerase like protein, domain 1"/>
    <property type="match status" value="1"/>
</dbReference>
<reference evidence="6 7" key="1">
    <citation type="submission" date="2020-04" db="EMBL/GenBank/DDBJ databases">
        <authorList>
            <person name="Hitch T.C.A."/>
            <person name="Wylensek D."/>
            <person name="Clavel T."/>
        </authorList>
    </citation>
    <scope>NUCLEOTIDE SEQUENCE [LARGE SCALE GENOMIC DNA]</scope>
    <source>
        <strain evidence="6 7">BSM-383-APC-22F</strain>
    </source>
</reference>